<proteinExistence type="predicted"/>
<feature type="region of interest" description="Disordered" evidence="5">
    <location>
        <begin position="243"/>
        <end position="279"/>
    </location>
</feature>
<dbReference type="AlphaFoldDB" id="A0A9K3KCB9"/>
<keyword evidence="6" id="KW-1133">Transmembrane helix</keyword>
<dbReference type="GO" id="GO:0016567">
    <property type="term" value="P:protein ubiquitination"/>
    <property type="evidence" value="ECO:0007669"/>
    <property type="project" value="TreeGrafter"/>
</dbReference>
<evidence type="ECO:0000256" key="5">
    <source>
        <dbReference type="SAM" id="MobiDB-lite"/>
    </source>
</evidence>
<feature type="compositionally biased region" description="Basic and acidic residues" evidence="5">
    <location>
        <begin position="318"/>
        <end position="333"/>
    </location>
</feature>
<dbReference type="EMBL" id="JAGRRH010000026">
    <property type="protein sequence ID" value="KAG7340943.1"/>
    <property type="molecule type" value="Genomic_DNA"/>
</dbReference>
<feature type="compositionally biased region" description="Polar residues" evidence="5">
    <location>
        <begin position="555"/>
        <end position="571"/>
    </location>
</feature>
<comment type="caution">
    <text evidence="8">The sequence shown here is derived from an EMBL/GenBank/DDBJ whole genome shotgun (WGS) entry which is preliminary data.</text>
</comment>
<evidence type="ECO:0000256" key="6">
    <source>
        <dbReference type="SAM" id="Phobius"/>
    </source>
</evidence>
<feature type="compositionally biased region" description="Low complexity" evidence="5">
    <location>
        <begin position="572"/>
        <end position="586"/>
    </location>
</feature>
<feature type="region of interest" description="Disordered" evidence="5">
    <location>
        <begin position="299"/>
        <end position="358"/>
    </location>
</feature>
<keyword evidence="1" id="KW-0479">Metal-binding</keyword>
<feature type="region of interest" description="Disordered" evidence="5">
    <location>
        <begin position="422"/>
        <end position="442"/>
    </location>
</feature>
<feature type="compositionally biased region" description="Polar residues" evidence="5">
    <location>
        <begin position="268"/>
        <end position="279"/>
    </location>
</feature>
<feature type="compositionally biased region" description="Basic and acidic residues" evidence="5">
    <location>
        <begin position="490"/>
        <end position="502"/>
    </location>
</feature>
<name>A0A9K3KCB9_9STRA</name>
<dbReference type="GO" id="GO:0061630">
    <property type="term" value="F:ubiquitin protein ligase activity"/>
    <property type="evidence" value="ECO:0007669"/>
    <property type="project" value="TreeGrafter"/>
</dbReference>
<dbReference type="Proteomes" id="UP000693970">
    <property type="component" value="Unassembled WGS sequence"/>
</dbReference>
<evidence type="ECO:0000256" key="2">
    <source>
        <dbReference type="ARBA" id="ARBA00022771"/>
    </source>
</evidence>
<evidence type="ECO:0000256" key="4">
    <source>
        <dbReference type="PROSITE-ProRule" id="PRU00175"/>
    </source>
</evidence>
<organism evidence="8 10">
    <name type="scientific">Nitzschia inconspicua</name>
    <dbReference type="NCBI Taxonomy" id="303405"/>
    <lineage>
        <taxon>Eukaryota</taxon>
        <taxon>Sar</taxon>
        <taxon>Stramenopiles</taxon>
        <taxon>Ochrophyta</taxon>
        <taxon>Bacillariophyta</taxon>
        <taxon>Bacillariophyceae</taxon>
        <taxon>Bacillariophycidae</taxon>
        <taxon>Bacillariales</taxon>
        <taxon>Bacillariaceae</taxon>
        <taxon>Nitzschia</taxon>
    </lineage>
</organism>
<feature type="domain" description="RING-type" evidence="7">
    <location>
        <begin position="368"/>
        <end position="412"/>
    </location>
</feature>
<dbReference type="PROSITE" id="PS50089">
    <property type="entry name" value="ZF_RING_2"/>
    <property type="match status" value="1"/>
</dbReference>
<sequence length="601" mass="67824">MKQRPRQPRLRETFDNTLDGHNSLVEETSNKEMLKDYFIFGTATKNNDNNNHPNQEYPFVDHQEVDDGTEQNEDTQIIANAIESSLPSTFLHPTFFPSKTNTDLVSQPIITSNDDSNISVSPKMEPVMTLSPSTVKPSSLPTFSPDLQFYHHEKYERYQHRRVIVISTISGLIAVLLSILMCIVLPSVVRWLRLRLQTKQALEKQIGLRFATVDAWLVTKPAQIHDNDCQWVQHFYGGCTIRQSKSSSQGRDNICRSNNDTVSKDQTVRNGDGNSASSGTCTGPYVLTASALWNKLGIPEKGTTTQQRGNNNTARSDQQQRQECPKKENRESEQTMSWSGSDHDDIESGSFCSSEEEEDTVIDEKTSCSICLEKFKIGDKVSWSSNVQCNHTFHHSCVREWLLRNSDCPNCREYVLLVDRPLPDDEPPPPPAAAATTTTNRRKALTPKQISICRMKQAHRTDTSYFCVDCGLVQLHAFDDRFESKIKAMEEQSCNDKAKSKNDDDDDDNDSKSKVWWRRRGQLRHGSGTEHQQQQHQQQQQQQDGAESRDAGTMPESSFRSFTAQHTMDTIGSNSNNSDGTSNGSNECLATNDDHDTGTNE</sequence>
<feature type="compositionally biased region" description="Basic and acidic residues" evidence="5">
    <location>
        <begin position="592"/>
        <end position="601"/>
    </location>
</feature>
<dbReference type="Pfam" id="PF13639">
    <property type="entry name" value="zf-RING_2"/>
    <property type="match status" value="1"/>
</dbReference>
<keyword evidence="10" id="KW-1185">Reference proteome</keyword>
<feature type="compositionally biased region" description="Polar residues" evidence="5">
    <location>
        <begin position="243"/>
        <end position="261"/>
    </location>
</feature>
<dbReference type="SMART" id="SM00184">
    <property type="entry name" value="RING"/>
    <property type="match status" value="1"/>
</dbReference>
<feature type="region of interest" description="Disordered" evidence="5">
    <location>
        <begin position="490"/>
        <end position="601"/>
    </location>
</feature>
<reference evidence="8" key="2">
    <citation type="submission" date="2021-04" db="EMBL/GenBank/DDBJ databases">
        <authorList>
            <person name="Podell S."/>
        </authorList>
    </citation>
    <scope>NUCLEOTIDE SEQUENCE</scope>
    <source>
        <strain evidence="8">Hildebrandi</strain>
    </source>
</reference>
<dbReference type="EMBL" id="JAGRRH010000006">
    <property type="protein sequence ID" value="KAG7367815.1"/>
    <property type="molecule type" value="Genomic_DNA"/>
</dbReference>
<feature type="compositionally biased region" description="Low complexity" evidence="5">
    <location>
        <begin position="531"/>
        <end position="543"/>
    </location>
</feature>
<dbReference type="PANTHER" id="PTHR45969">
    <property type="entry name" value="RING ZINC FINGER PROTEIN-RELATED"/>
    <property type="match status" value="1"/>
</dbReference>
<dbReference type="PANTHER" id="PTHR45969:SF69">
    <property type="entry name" value="FINGER DOMAIN PROTEIN, PUTATIVE (AFU_ORTHOLOGUE AFUA_3G12190)-RELATED"/>
    <property type="match status" value="1"/>
</dbReference>
<evidence type="ECO:0000313" key="10">
    <source>
        <dbReference type="Proteomes" id="UP000693970"/>
    </source>
</evidence>
<accession>A0A9K3KCB9</accession>
<dbReference type="InterPro" id="IPR001841">
    <property type="entry name" value="Znf_RING"/>
</dbReference>
<keyword evidence="6" id="KW-0472">Membrane</keyword>
<dbReference type="OrthoDB" id="48997at2759"/>
<keyword evidence="6" id="KW-0812">Transmembrane</keyword>
<dbReference type="GO" id="GO:0008270">
    <property type="term" value="F:zinc ion binding"/>
    <property type="evidence" value="ECO:0007669"/>
    <property type="project" value="UniProtKB-KW"/>
</dbReference>
<feature type="transmembrane region" description="Helical" evidence="6">
    <location>
        <begin position="163"/>
        <end position="189"/>
    </location>
</feature>
<evidence type="ECO:0000256" key="3">
    <source>
        <dbReference type="ARBA" id="ARBA00022833"/>
    </source>
</evidence>
<evidence type="ECO:0000256" key="1">
    <source>
        <dbReference type="ARBA" id="ARBA00022723"/>
    </source>
</evidence>
<evidence type="ECO:0000313" key="9">
    <source>
        <dbReference type="EMBL" id="KAG7367815.1"/>
    </source>
</evidence>
<reference evidence="8" key="1">
    <citation type="journal article" date="2021" name="Sci. Rep.">
        <title>Diploid genomic architecture of Nitzschia inconspicua, an elite biomass production diatom.</title>
        <authorList>
            <person name="Oliver A."/>
            <person name="Podell S."/>
            <person name="Pinowska A."/>
            <person name="Traller J.C."/>
            <person name="Smith S.R."/>
            <person name="McClure R."/>
            <person name="Beliaev A."/>
            <person name="Bohutskyi P."/>
            <person name="Hill E.A."/>
            <person name="Rabines A."/>
            <person name="Zheng H."/>
            <person name="Allen L.Z."/>
            <person name="Kuo A."/>
            <person name="Grigoriev I.V."/>
            <person name="Allen A.E."/>
            <person name="Hazlebeck D."/>
            <person name="Allen E.E."/>
        </authorList>
    </citation>
    <scope>NUCLEOTIDE SEQUENCE</scope>
    <source>
        <strain evidence="8">Hildebrandi</strain>
    </source>
</reference>
<protein>
    <submittedName>
        <fullName evidence="8">Ring finger domain containing protein</fullName>
    </submittedName>
</protein>
<evidence type="ECO:0000313" key="8">
    <source>
        <dbReference type="EMBL" id="KAG7340943.1"/>
    </source>
</evidence>
<feature type="compositionally biased region" description="Low complexity" evidence="5">
    <location>
        <begin position="302"/>
        <end position="313"/>
    </location>
</feature>
<keyword evidence="2 4" id="KW-0863">Zinc-finger</keyword>
<gene>
    <name evidence="8" type="ORF">IV203_022894</name>
    <name evidence="9" type="ORF">IV203_030558</name>
</gene>
<evidence type="ECO:0000259" key="7">
    <source>
        <dbReference type="PROSITE" id="PS50089"/>
    </source>
</evidence>
<keyword evidence="3" id="KW-0862">Zinc</keyword>